<dbReference type="Proteomes" id="UP001153334">
    <property type="component" value="Unassembled WGS sequence"/>
</dbReference>
<comment type="caution">
    <text evidence="1">The sequence shown here is derived from an EMBL/GenBank/DDBJ whole genome shotgun (WGS) entry which is preliminary data.</text>
</comment>
<accession>A0ACC2IV77</accession>
<protein>
    <submittedName>
        <fullName evidence="1">Uncharacterized protein</fullName>
    </submittedName>
</protein>
<name>A0ACC2IV77_9PEZI</name>
<proteinExistence type="predicted"/>
<gene>
    <name evidence="1" type="ORF">ONZ43_g3857</name>
</gene>
<organism evidence="1 2">
    <name type="scientific">Nemania bipapillata</name>
    <dbReference type="NCBI Taxonomy" id="110536"/>
    <lineage>
        <taxon>Eukaryota</taxon>
        <taxon>Fungi</taxon>
        <taxon>Dikarya</taxon>
        <taxon>Ascomycota</taxon>
        <taxon>Pezizomycotina</taxon>
        <taxon>Sordariomycetes</taxon>
        <taxon>Xylariomycetidae</taxon>
        <taxon>Xylariales</taxon>
        <taxon>Xylariaceae</taxon>
        <taxon>Nemania</taxon>
    </lineage>
</organism>
<dbReference type="EMBL" id="JAPESX010000958">
    <property type="protein sequence ID" value="KAJ8119107.1"/>
    <property type="molecule type" value="Genomic_DNA"/>
</dbReference>
<evidence type="ECO:0000313" key="2">
    <source>
        <dbReference type="Proteomes" id="UP001153334"/>
    </source>
</evidence>
<keyword evidence="2" id="KW-1185">Reference proteome</keyword>
<reference evidence="1" key="1">
    <citation type="submission" date="2022-11" db="EMBL/GenBank/DDBJ databases">
        <title>Genome Sequence of Nemania bipapillata.</title>
        <authorList>
            <person name="Buettner E."/>
        </authorList>
    </citation>
    <scope>NUCLEOTIDE SEQUENCE</scope>
    <source>
        <strain evidence="1">CP14</strain>
    </source>
</reference>
<evidence type="ECO:0000313" key="1">
    <source>
        <dbReference type="EMBL" id="KAJ8119107.1"/>
    </source>
</evidence>
<sequence>MSQSSRFGYSRGDTVAAIRDYYQFITSLYLPETFVIEPPEGGWPSITQESMNDVGKTEEVIALLRHLPYIYYAQEAHGAANCVFADWSAYHLRGEDARILTEGSDYESVPPHIVGLTCGGRDNPVYLLDTKIGVVYWLDCPGSLRSEPTRQQAFFNLEEDRPEEDVWRGNAGAWEIKDFFELLKDEFRSLHFIPISSVAVIDTYATFSQRKQGQIPMVQEILRSYGWPDTTRYNKREALEQVKKAVREHYSN</sequence>